<feature type="region of interest" description="Disordered" evidence="1">
    <location>
        <begin position="1"/>
        <end position="37"/>
    </location>
</feature>
<accession>A0A232EHR7</accession>
<gene>
    <name evidence="2" type="ORF">TSAR_000188</name>
</gene>
<feature type="compositionally biased region" description="Basic and acidic residues" evidence="1">
    <location>
        <begin position="28"/>
        <end position="37"/>
    </location>
</feature>
<reference evidence="2 3" key="1">
    <citation type="journal article" date="2017" name="Curr. Biol.">
        <title>The Evolution of Venom by Co-option of Single-Copy Genes.</title>
        <authorList>
            <person name="Martinson E.O."/>
            <person name="Mrinalini"/>
            <person name="Kelkar Y.D."/>
            <person name="Chang C.H."/>
            <person name="Werren J.H."/>
        </authorList>
    </citation>
    <scope>NUCLEOTIDE SEQUENCE [LARGE SCALE GENOMIC DNA]</scope>
    <source>
        <strain evidence="2 3">Alberta</strain>
        <tissue evidence="2">Whole body</tissue>
    </source>
</reference>
<organism evidence="2 3">
    <name type="scientific">Trichomalopsis sarcophagae</name>
    <dbReference type="NCBI Taxonomy" id="543379"/>
    <lineage>
        <taxon>Eukaryota</taxon>
        <taxon>Metazoa</taxon>
        <taxon>Ecdysozoa</taxon>
        <taxon>Arthropoda</taxon>
        <taxon>Hexapoda</taxon>
        <taxon>Insecta</taxon>
        <taxon>Pterygota</taxon>
        <taxon>Neoptera</taxon>
        <taxon>Endopterygota</taxon>
        <taxon>Hymenoptera</taxon>
        <taxon>Apocrita</taxon>
        <taxon>Proctotrupomorpha</taxon>
        <taxon>Chalcidoidea</taxon>
        <taxon>Pteromalidae</taxon>
        <taxon>Pteromalinae</taxon>
        <taxon>Trichomalopsis</taxon>
    </lineage>
</organism>
<protein>
    <submittedName>
        <fullName evidence="2">Uncharacterized protein</fullName>
    </submittedName>
</protein>
<dbReference type="AlphaFoldDB" id="A0A232EHR7"/>
<proteinExistence type="predicted"/>
<keyword evidence="3" id="KW-1185">Reference proteome</keyword>
<dbReference type="Proteomes" id="UP000215335">
    <property type="component" value="Unassembled WGS sequence"/>
</dbReference>
<comment type="caution">
    <text evidence="2">The sequence shown here is derived from an EMBL/GenBank/DDBJ whole genome shotgun (WGS) entry which is preliminary data.</text>
</comment>
<evidence type="ECO:0000256" key="1">
    <source>
        <dbReference type="SAM" id="MobiDB-lite"/>
    </source>
</evidence>
<evidence type="ECO:0000313" key="2">
    <source>
        <dbReference type="EMBL" id="OXU17885.1"/>
    </source>
</evidence>
<name>A0A232EHR7_9HYME</name>
<sequence>MFSLLRVHLTGHNRNMDKHNMEKKKKKEGSDREEVKYKPASGFQKYLPQYSSNTGSFLKKEGYRSYCPDKEANKDSKYEGYNNL</sequence>
<evidence type="ECO:0000313" key="3">
    <source>
        <dbReference type="Proteomes" id="UP000215335"/>
    </source>
</evidence>
<dbReference type="EMBL" id="NNAY01004448">
    <property type="protein sequence ID" value="OXU17885.1"/>
    <property type="molecule type" value="Genomic_DNA"/>
</dbReference>